<protein>
    <submittedName>
        <fullName evidence="1">Uncharacterized protein</fullName>
    </submittedName>
</protein>
<dbReference type="EMBL" id="CABPRJ010000966">
    <property type="protein sequence ID" value="VVC33330.1"/>
    <property type="molecule type" value="Genomic_DNA"/>
</dbReference>
<accession>A0A5E4MSE4</accession>
<organism evidence="1 2">
    <name type="scientific">Cinara cedri</name>
    <dbReference type="NCBI Taxonomy" id="506608"/>
    <lineage>
        <taxon>Eukaryota</taxon>
        <taxon>Metazoa</taxon>
        <taxon>Ecdysozoa</taxon>
        <taxon>Arthropoda</taxon>
        <taxon>Hexapoda</taxon>
        <taxon>Insecta</taxon>
        <taxon>Pterygota</taxon>
        <taxon>Neoptera</taxon>
        <taxon>Paraneoptera</taxon>
        <taxon>Hemiptera</taxon>
        <taxon>Sternorrhyncha</taxon>
        <taxon>Aphidomorpha</taxon>
        <taxon>Aphidoidea</taxon>
        <taxon>Aphididae</taxon>
        <taxon>Lachninae</taxon>
        <taxon>Cinara</taxon>
    </lineage>
</organism>
<name>A0A5E4MSE4_9HEMI</name>
<evidence type="ECO:0000313" key="2">
    <source>
        <dbReference type="Proteomes" id="UP000325440"/>
    </source>
</evidence>
<sequence length="282" mass="32653">MKKPYVSYLANFSSETVAAPVPGNGSDSLSVCNKRREQGCNNVNAEPPLIKRVFHHCDSFSRCPKAGVRPSCAECVPLISNFERPITEHKSRCNRSRCFSKVRGFGSDEMVEVLATSFQNMYNKYARLENVDNFPKDDKREIYITPVNTQQGTVEYDDPQIQTQFRNRLKSRKTFYFNTKQLCEVKSTKWDILSLKKQRPLVGQCCSVCIPYAVRKNMRFESTLKNLLDIYNIGPSIKTSMFGRNVDTLMFFNRQKSHQYKYIYNEGFLKKCEKPGKKKNTF</sequence>
<keyword evidence="2" id="KW-1185">Reference proteome</keyword>
<dbReference type="Proteomes" id="UP000325440">
    <property type="component" value="Unassembled WGS sequence"/>
</dbReference>
<proteinExistence type="predicted"/>
<evidence type="ECO:0000313" key="1">
    <source>
        <dbReference type="EMBL" id="VVC33330.1"/>
    </source>
</evidence>
<gene>
    <name evidence="1" type="ORF">CINCED_3A025108</name>
</gene>
<dbReference type="AlphaFoldDB" id="A0A5E4MSE4"/>
<reference evidence="1 2" key="1">
    <citation type="submission" date="2019-08" db="EMBL/GenBank/DDBJ databases">
        <authorList>
            <person name="Alioto T."/>
            <person name="Alioto T."/>
            <person name="Gomez Garrido J."/>
        </authorList>
    </citation>
    <scope>NUCLEOTIDE SEQUENCE [LARGE SCALE GENOMIC DNA]</scope>
</reference>